<dbReference type="AlphaFoldDB" id="A0A841CWM1"/>
<dbReference type="InterPro" id="IPR011048">
    <property type="entry name" value="Haem_d1_sf"/>
</dbReference>
<dbReference type="Pfam" id="PF13360">
    <property type="entry name" value="PQQ_2"/>
    <property type="match status" value="1"/>
</dbReference>
<dbReference type="Gene3D" id="2.130.10.10">
    <property type="entry name" value="YVTN repeat-like/Quinoprotein amine dehydrogenase"/>
    <property type="match status" value="2"/>
</dbReference>
<keyword evidence="4" id="KW-1185">Reference proteome</keyword>
<dbReference type="InterPro" id="IPR002372">
    <property type="entry name" value="PQQ_rpt_dom"/>
</dbReference>
<sequence length="332" mass="33738">MSPRRAALAAAALLVCSAVAALTPTSTVLTAADTVAPRAYVIARSGQVQVLDTSDGTILAHDDTGALTTGAAVAPDGRRVYVVNGRSGVVTAVDPGAGVVGRIQTGVQLAQAVLRPDGERLYVTGSGVVAVIQPNPFRLIAAIKVGNQPQGIAVTPDGAELYVANTGDGTVSVLDTKSATVITTVTVGGLPQQVAISPDGGEVYVSSLNLPDEAGTVHAIDTRSRRVGWSAPVGKGAGSIAVTPDGRCVYVALDRGVARLDTTTRTGRKLKLAVKSLAIAPGDRRVFLAAGKKAVVLDSTDDSVVDTFHLSGLNDDGRGFEATAIAFDRPVG</sequence>
<keyword evidence="1" id="KW-0732">Signal</keyword>
<comment type="caution">
    <text evidence="3">The sequence shown here is derived from an EMBL/GenBank/DDBJ whole genome shotgun (WGS) entry which is preliminary data.</text>
</comment>
<dbReference type="SUPFAM" id="SSF51004">
    <property type="entry name" value="C-terminal (heme d1) domain of cytochrome cd1-nitrite reductase"/>
    <property type="match status" value="1"/>
</dbReference>
<dbReference type="EMBL" id="JACHJN010000017">
    <property type="protein sequence ID" value="MBB5960518.1"/>
    <property type="molecule type" value="Genomic_DNA"/>
</dbReference>
<evidence type="ECO:0000259" key="2">
    <source>
        <dbReference type="Pfam" id="PF13360"/>
    </source>
</evidence>
<dbReference type="InterPro" id="IPR011964">
    <property type="entry name" value="YVTN_b-propeller_repeat"/>
</dbReference>
<evidence type="ECO:0000313" key="4">
    <source>
        <dbReference type="Proteomes" id="UP000547510"/>
    </source>
</evidence>
<dbReference type="InterPro" id="IPR051200">
    <property type="entry name" value="Host-pathogen_enzymatic-act"/>
</dbReference>
<proteinExistence type="predicted"/>
<dbReference type="PANTHER" id="PTHR47197">
    <property type="entry name" value="PROTEIN NIRF"/>
    <property type="match status" value="1"/>
</dbReference>
<dbReference type="NCBIfam" id="TIGR02276">
    <property type="entry name" value="beta_rpt_yvtn"/>
    <property type="match status" value="1"/>
</dbReference>
<dbReference type="Proteomes" id="UP000547510">
    <property type="component" value="Unassembled WGS sequence"/>
</dbReference>
<evidence type="ECO:0000313" key="3">
    <source>
        <dbReference type="EMBL" id="MBB5960518.1"/>
    </source>
</evidence>
<feature type="signal peptide" evidence="1">
    <location>
        <begin position="1"/>
        <end position="20"/>
    </location>
</feature>
<protein>
    <submittedName>
        <fullName evidence="3">YVTN family beta-propeller protein</fullName>
    </submittedName>
</protein>
<feature type="chain" id="PRO_5039277077" evidence="1">
    <location>
        <begin position="21"/>
        <end position="332"/>
    </location>
</feature>
<evidence type="ECO:0000256" key="1">
    <source>
        <dbReference type="SAM" id="SignalP"/>
    </source>
</evidence>
<name>A0A841CWM1_9PSEU</name>
<accession>A0A841CWM1</accession>
<dbReference type="PANTHER" id="PTHR47197:SF3">
    <property type="entry name" value="DIHYDRO-HEME D1 DEHYDROGENASE"/>
    <property type="match status" value="1"/>
</dbReference>
<dbReference type="InterPro" id="IPR015943">
    <property type="entry name" value="WD40/YVTN_repeat-like_dom_sf"/>
</dbReference>
<reference evidence="3 4" key="1">
    <citation type="submission" date="2020-08" db="EMBL/GenBank/DDBJ databases">
        <title>Genomic Encyclopedia of Type Strains, Phase III (KMG-III): the genomes of soil and plant-associated and newly described type strains.</title>
        <authorList>
            <person name="Whitman W."/>
        </authorList>
    </citation>
    <scope>NUCLEOTIDE SEQUENCE [LARGE SCALE GENOMIC DNA]</scope>
    <source>
        <strain evidence="3 4">CECT 8640</strain>
    </source>
</reference>
<gene>
    <name evidence="3" type="ORF">FHS29_007146</name>
</gene>
<organism evidence="3 4">
    <name type="scientific">Saccharothrix tamanrassetensis</name>
    <dbReference type="NCBI Taxonomy" id="1051531"/>
    <lineage>
        <taxon>Bacteria</taxon>
        <taxon>Bacillati</taxon>
        <taxon>Actinomycetota</taxon>
        <taxon>Actinomycetes</taxon>
        <taxon>Pseudonocardiales</taxon>
        <taxon>Pseudonocardiaceae</taxon>
        <taxon>Saccharothrix</taxon>
    </lineage>
</organism>
<feature type="domain" description="Pyrrolo-quinoline quinone repeat" evidence="2">
    <location>
        <begin position="168"/>
        <end position="300"/>
    </location>
</feature>
<dbReference type="RefSeq" id="WP_184698796.1">
    <property type="nucleotide sequence ID" value="NZ_JACHJN010000017.1"/>
</dbReference>